<dbReference type="HOGENOM" id="CLU_001248_6_1_1"/>
<dbReference type="Pfam" id="PF20209">
    <property type="entry name" value="DUF6570"/>
    <property type="match status" value="1"/>
</dbReference>
<dbReference type="InterPro" id="IPR046700">
    <property type="entry name" value="DUF6570"/>
</dbReference>
<evidence type="ECO:0000313" key="6">
    <source>
        <dbReference type="Proteomes" id="UP000053989"/>
    </source>
</evidence>
<proteinExistence type="predicted"/>
<dbReference type="EMBL" id="KN822223">
    <property type="protein sequence ID" value="KIM52123.1"/>
    <property type="molecule type" value="Genomic_DNA"/>
</dbReference>
<evidence type="ECO:0000259" key="4">
    <source>
        <dbReference type="Pfam" id="PF20209"/>
    </source>
</evidence>
<feature type="transmembrane region" description="Helical" evidence="2">
    <location>
        <begin position="197"/>
        <end position="217"/>
    </location>
</feature>
<organism evidence="5 6">
    <name type="scientific">Scleroderma citrinum Foug A</name>
    <dbReference type="NCBI Taxonomy" id="1036808"/>
    <lineage>
        <taxon>Eukaryota</taxon>
        <taxon>Fungi</taxon>
        <taxon>Dikarya</taxon>
        <taxon>Basidiomycota</taxon>
        <taxon>Agaricomycotina</taxon>
        <taxon>Agaricomycetes</taxon>
        <taxon>Agaricomycetidae</taxon>
        <taxon>Boletales</taxon>
        <taxon>Sclerodermatineae</taxon>
        <taxon>Sclerodermataceae</taxon>
        <taxon>Scleroderma</taxon>
    </lineage>
</organism>
<accession>A0A0C2YQY3</accession>
<name>A0A0C2YQY3_9AGAM</name>
<gene>
    <name evidence="5" type="ORF">SCLCIDRAFT_18267</name>
</gene>
<dbReference type="Proteomes" id="UP000053989">
    <property type="component" value="Unassembled WGS sequence"/>
</dbReference>
<dbReference type="AlphaFoldDB" id="A0A0C2YQY3"/>
<reference evidence="5 6" key="1">
    <citation type="submission" date="2014-04" db="EMBL/GenBank/DDBJ databases">
        <authorList>
            <consortium name="DOE Joint Genome Institute"/>
            <person name="Kuo A."/>
            <person name="Kohler A."/>
            <person name="Nagy L.G."/>
            <person name="Floudas D."/>
            <person name="Copeland A."/>
            <person name="Barry K.W."/>
            <person name="Cichocki N."/>
            <person name="Veneault-Fourrey C."/>
            <person name="LaButti K."/>
            <person name="Lindquist E.A."/>
            <person name="Lipzen A."/>
            <person name="Lundell T."/>
            <person name="Morin E."/>
            <person name="Murat C."/>
            <person name="Sun H."/>
            <person name="Tunlid A."/>
            <person name="Henrissat B."/>
            <person name="Grigoriev I.V."/>
            <person name="Hibbett D.S."/>
            <person name="Martin F."/>
            <person name="Nordberg H.P."/>
            <person name="Cantor M.N."/>
            <person name="Hua S.X."/>
        </authorList>
    </citation>
    <scope>NUCLEOTIDE SEQUENCE [LARGE SCALE GENOMIC DNA]</scope>
    <source>
        <strain evidence="5 6">Foug A</strain>
    </source>
</reference>
<keyword evidence="2" id="KW-0472">Membrane</keyword>
<keyword evidence="2" id="KW-1133">Transmembrane helix</keyword>
<dbReference type="InParanoid" id="A0A0C2YQY3"/>
<evidence type="ECO:0000256" key="1">
    <source>
        <dbReference type="SAM" id="MobiDB-lite"/>
    </source>
</evidence>
<protein>
    <submittedName>
        <fullName evidence="5">Uncharacterized protein</fullName>
    </submittedName>
</protein>
<evidence type="ECO:0000256" key="2">
    <source>
        <dbReference type="SAM" id="Phobius"/>
    </source>
</evidence>
<evidence type="ECO:0000313" key="5">
    <source>
        <dbReference type="EMBL" id="KIM52123.1"/>
    </source>
</evidence>
<dbReference type="Pfam" id="PF14214">
    <property type="entry name" value="Helitron_like_N"/>
    <property type="match status" value="1"/>
</dbReference>
<keyword evidence="2" id="KW-0812">Transmembrane</keyword>
<feature type="domain" description="Helitron helicase-like" evidence="3">
    <location>
        <begin position="402"/>
        <end position="636"/>
    </location>
</feature>
<sequence>MSIGHWVAYCVVCWLLLCSLTLKSLVINPTFNGAIELCICGVCTRECAVLDDKVIAIPLSLIPNSMRLIPAREHVAHDLYRGRLLEPKGVVGEDNDPIVSVCGQCMEELKKPGHKPPKLSLANDLWIGRIPWALQVLTFPKQLLIALLYPRVYVFKLFLKRQQGAQDMATLQQAMRGNVTAYELNGEAIASMVEGKLMPWLPAILASLILVTFIALGEIPKKWLHSTFCVRCQVVSEALWWLKMNNPKYYRDIEISPTRINTLPEDDVPEEITAIIWQSDDVGVLEEENDTYVPLDDNEDGDVVPLQVSGTIDTDMTTMTSDELMLWGLANLWKEGKEGGYAMRHGQRAVRDFGCPRPGDAILNETEADPPNYFERAFPCLFPYGEGRIERMQPNLVDFLEHVKWTLRFHDRRFRKHETYPFVAFGIQQRWQVLSSARLQMQRHTFERDAHLLSTITMAKLQKAQQEEDAHQPLLDSAPLGTPYRTPKKRTVPTSNAHHPISDPAVRLLRRHIYATSGQVIGSDQARSQLRSQIWSTCIMLNPPTLWITINPCNLHDPIAQVFAGEEIDLDKFNSLLGPSKQKRAENVAADPYAAAKFFHFTIHTVLETLFGITASSQKVQTTGGIFRHVLAYFGVTLLKDEHFRECMRGFIGANMRAYLPGLESADSVRTVPNEVEVAFSRPLDLKHPEYDNLLSNLEWRVARSKNLHMCEVRRCLVPNKKGGLVCKCHAPFAIAEEDFFLEDGSWGPERLYEFMNTWVPALTVNIWCNNDIKLLSNSRETMNVTFYITSYQTKKQG</sequence>
<reference evidence="6" key="2">
    <citation type="submission" date="2015-01" db="EMBL/GenBank/DDBJ databases">
        <title>Evolutionary Origins and Diversification of the Mycorrhizal Mutualists.</title>
        <authorList>
            <consortium name="DOE Joint Genome Institute"/>
            <consortium name="Mycorrhizal Genomics Consortium"/>
            <person name="Kohler A."/>
            <person name="Kuo A."/>
            <person name="Nagy L.G."/>
            <person name="Floudas D."/>
            <person name="Copeland A."/>
            <person name="Barry K.W."/>
            <person name="Cichocki N."/>
            <person name="Veneault-Fourrey C."/>
            <person name="LaButti K."/>
            <person name="Lindquist E.A."/>
            <person name="Lipzen A."/>
            <person name="Lundell T."/>
            <person name="Morin E."/>
            <person name="Murat C."/>
            <person name="Riley R."/>
            <person name="Ohm R."/>
            <person name="Sun H."/>
            <person name="Tunlid A."/>
            <person name="Henrissat B."/>
            <person name="Grigoriev I.V."/>
            <person name="Hibbett D.S."/>
            <person name="Martin F."/>
        </authorList>
    </citation>
    <scope>NUCLEOTIDE SEQUENCE [LARGE SCALE GENOMIC DNA]</scope>
    <source>
        <strain evidence="6">Foug A</strain>
    </source>
</reference>
<feature type="domain" description="DUF6570" evidence="4">
    <location>
        <begin position="115"/>
        <end position="261"/>
    </location>
</feature>
<dbReference type="OrthoDB" id="2680590at2759"/>
<feature type="transmembrane region" description="Helical" evidence="2">
    <location>
        <begin position="6"/>
        <end position="26"/>
    </location>
</feature>
<evidence type="ECO:0000259" key="3">
    <source>
        <dbReference type="Pfam" id="PF14214"/>
    </source>
</evidence>
<dbReference type="InterPro" id="IPR025476">
    <property type="entry name" value="Helitron_helicase-like"/>
</dbReference>
<feature type="region of interest" description="Disordered" evidence="1">
    <location>
        <begin position="465"/>
        <end position="501"/>
    </location>
</feature>
<keyword evidence="6" id="KW-1185">Reference proteome</keyword>